<evidence type="ECO:0000313" key="3">
    <source>
        <dbReference type="EMBL" id="AHZ11038.1"/>
    </source>
</evidence>
<reference evidence="3" key="1">
    <citation type="journal article" date="2014" name="Genome Biol. Evol.">
        <title>Analyses of charophyte chloroplast genomes help characterize the ancestral chloroplast genome of land plants.</title>
        <authorList>
            <person name="Civan P."/>
            <person name="Foster P.G."/>
            <person name="Embley M.T."/>
            <person name="Seneca A."/>
            <person name="Cox C.J."/>
        </authorList>
    </citation>
    <scope>NUCLEOTIDE SEQUENCE</scope>
</reference>
<feature type="region of interest" description="Disordered" evidence="1">
    <location>
        <begin position="3892"/>
        <end position="3924"/>
    </location>
</feature>
<feature type="compositionally biased region" description="Pro residues" evidence="1">
    <location>
        <begin position="2720"/>
        <end position="2735"/>
    </location>
</feature>
<gene>
    <name evidence="3" type="primary">ycf1</name>
</gene>
<sequence length="4186" mass="485476">MNPISLNVYHAALYTVGTIGGWLSANPVLCIGIVYGFMGTQSLHLVHVLAARAFYMHGNLLGGVCIGSMLLGQAVLVTIEFWGWAQPLAIRWRYNAAFVTAISLFMCLVGWVIPRDPIGGPLSRHDLKDLQIFTPLLDLPKEVKSVRDPRVLLYSILCTSLYVLIPRGGASLVNDLTSVLGFSHGTKPVFLWGTLLGYGIGNLLFYVSLYLSRSITSLVTKKTFSQLINPLSRVLGGMVYATMFMQFRTSPFEIEYSLMQLREARTQTLLIAQDRISDWVPSIAKQRLALYGRVYQMEEEMGAFNQLLLRSLVDEKNSLQSVNLLPDLCEQPVLKGLETEIEVLPTAGLSPSVSSETRSDGESLLKDEGAILLQRQALDQNLLIHPPYERITPQEYVEESRGFAFPWEKQDLAHRLGPLSLPTGRVLGSWHAYAFGSKAEKPWFTAFSTYQEEQSSSSRSAKKSKTDWEQDILLPTNRWYPSWWGGASRKRQKQGLVQQQNNKGLLPKVPANLKVLPWDRARNRKPRWAPSTLKWMTSEMVVNAAEGIRRKARRTILIRQKEKPRRRLKHKSLKTRLKGFPIQKQRTREGQVLHTLGTVLQPPNGILLTHVPLQANSEQVQRLFEGHTLERLRRVFQLWERRSTSSALLLFKQRTKGWFSSEDVYQDVVQRLFSPSEALFDYCVRLMAYAQHQRAFACVMRPQTHLAWPELERTPRLCLSIVPGLARTRPGYQVQERIADIYVYLYGKKEEAQDMIKELRLPSFPKERNKGNLAARRLGKPQMLAILESRMLRQRARQGRRVPLRLESEGRLTLPSSIPRRLHYWAKGLLTHTVGFLAEKLSRRNGSKATPSFRPTRPLHSYARGQRWANSPDARLPTGPPGQFPFLLVPRLLEALSKKSLQPSDRRLPFPQLRSLVQAPGLKSSRLGPRPACHRPGLLSRSMDPITTNLVATTPTPQSPGDRARRQALRKQALLPKHQGRKLEWATRKIARTLDQRSELSTWKGPKFLKSPANAWRVQRASRPIHKVMKSWQWDMLILGRIVHTQAFQLLNQPFRLVEQWNDRFSQELSQKTAMHTKGFFGRTPDKQRETHLKTLSDKKRVGSHLGPMSFIEIQGLSNRAHRKTEKKVNEALSFWRAQKEREARPEVFDLRVSLQSLREVSLRKHLSSSVPWIFQQALFHAKEKEIAKSAWRELYKKSGTWVGPTPFLSPLPMPIFDLRHHRRARIQLPPLRQRHTLLGEPSKTHSWSGFGEAVQKERTAPWRASNEIGIVSALEWVGPLEDRWANLWRQGTSGVTERGRRMLLALHRSQWDKRSLLYNPLPPFLGKKLRTQRHELAKLASKKMHIFHRTEYTLPLTEQAMMTRQNRENNLRLMLTHSLRLTSLRLYEQEGRKALASLAGLNPLSLFADDERVLALVRLDDSRVDPSLRRRAWGARYRLALGRMLARGNKQRHSLESLKTMRGRTHRYRTWDSTAQKYIPQSELANLGLSASHRQAQALEFFPPALSFGEEVERSQMIFGLFDTGIQPYEKDAPTVVKRKDKGGAKRPARSRDRQKEGKVSEKREEMGHELPMDKSETISSPSFLFKPESLFLSLDDLYECFNSLWWEEDWWGDIDRGEDHLIGGDKWRNKEERVDEYDQPSSLPFRKIFHHNSYEETRNPSRARIVAEEWFAQSSLPAGERKAYLDEQKERIEEIENRKQRIIPSLKDKSLRQSWHRRMSRRVKKVNEANRWKRLISKKKYHYPIGPIARFYLGHSGLPEERVLGRVAIDPHIDDAEPKEVRFNMPEAEVVAEMKKQHLPRLSRWALGELRSRIETDDTQKGVRKDIMRRAWERGDAARWATRSGSPPDLEAILEYEAERADEQSGTDRLHTSTLDQVAIRDLYLMKRIMRRLRLAIRLASLHLQSSWLKSSNPQRLRRPTLFEKAWAWADFWRFHGMSSNLLKQSDEIILEDPMLPVHKTDSSETELGFKGKIGEVTSITDLLDAAESLTFWSTSAGEGLPPAGGLKPLKEPGLLAAMVRSSSEPLAQSMDKALTDPLLVKPFFTSKRDRLRELRARQAHLERHSRRSQVTKEMDLGQKCLQAQRMKPSQGLKHVEELPAIQSWKSEMPVRRLGLSGYLVGVRRHIEWSQGHQPFLPYLRPSLGLVGPNADRPNTRTKIEEESFWYAEMRRLSKIQEFLPTYEHRSPWRQRWDEMFGRESMSMGTIGRLKPGLLPRRSYQISRGFLGIPRLVKSENSLSRGVSPSSLRQYKSYPTILEPLYRNTQYGKRKRKRIGKFLDSDFENLDEVNLKKFVPRNNDSEQVFFALSPSYETFQKHPDWDLFRRGISLAMDMERMTRYTKRLEYDLRGKDGILVLVDRYSYMIGGVWLGKFVEIASRVIQFNLGVVQGMFRSFIPLLPTSDSKVYLTFMILGRPQLIYQPSNKGFFSWNRYERKVSEGKWKKIPSFVGTRERASHFSDHMIAVRIKNPFQALQLALQAFVHNPWKALNEIEVKSFLLPRNDYDNLNYYRKLYKRVYPPDNSSEGLRKYYNRFIRRRKAVTKQLWRFFGFTRVPYHDLPYINKRVPSYFLKTYGQVPGVKPWWLGMDLQNYDWVVKAGSSKAQNQYVYPIQVLTDRNWRMVQLNNPTRFQRMSTLANKTGKRRAKGLPHYTSIKDFAFRGELYDSDVLMKSLRKKVDILDGQKTQPIDEVRLKGQFLPKLQPQEPQPEPKPQELQPEPQPQEPQPEPQPQEPQPELSDKESLNSYEELYDPEGLEYDKKDKNVLFSSGLIRRSLALWKKLAPDSSRQRMLRRMNKIRRRALGHKLHLWVERLWEHSSYSLQVPLPLLSKLGQGLIPNQSYTEGVMSRLKALKQREREARKFALSQERARREVLAGLIRHEPGKAWRNQIHLETLSLKRGKPKMMETLGSLQDKAHTLSLPIQDSWNSLAHVARFFVLHWREEGWKMLSPWRQAKLWDEVRLFWRQPTYGLILDRIGRRPNRSSICHQSRLGIAGVTLSWAEEALPSGSVSHSLVRQVQAMSYLTSLRNIESTITMAVLEGSRLLHQDSPESQAFDTKLYSIERKKVERTMSLAFNLAQAVDNQLSRREVTRVERNCLKSCQWCLERATACLAKSVVLNPQEVWEKDSMSLEEWALKWESFALGRSDFNLTDHSKSPLFQFNKSLPQREREALILKQKSTIREKALSWRTAEIERLVHGTCSAALHLSEFQRQRLIVLFQGLALDIHNVEQALKNPRGLKEPMNLAEGKRLWSRRDPRLRERNLRSMPVRLREAALVCLSATTKSMLSSSIEDNINRRLRLYARHRKEMLQAYRESQKALERTLLEVPEVIERAVTGLRESKSGLEEALDLLRLFMDVNERKAYQVETSGSWVREDMAKLMVALYDLSLPSRQLAHILQQEAIKSMRIPVPSSRLHATRDTRRLHAPWGLAVRSLPKVEIPLEVEWQLRTLSNEIESLRYNKHLQDQLSLEKRATLDLLDSESSTRLEKLKQQMPMNTQLEVINEMDKNPRMVSLVDALAYVKKVSTSRTSPAQSDLVVPRPGFEDSVDFGIDYYYDGVDDYNYYGVEPWDSSLFGSFAVGNRVRYNLKGNVLAYQPRGDRSEDLWTWGKNQPEESIAWEKNEESVHMEFLHWNTVQDIRAWRALMGNSTKALDKSIMLDIHTPLDPVLFMGPVQPQSLPPSLDCPLVREIENPEMWKVRTARLDNPRHEETNQVRTRDLVQPLPRMKVRTLGWAMGVVQRKFVYSPPPPPKHTIAENNLRQQGTRHLGREARQGIALWQCQAIGAFGQPIRPENTLPGTNGKNKLPRSVLLYPHELSQQISQWIFQLTAWANRTSRWLRTQITTLSYLPAKLFQLTNSNAQDGSQDPTHPFQTWAQVEPTWKVTVQSLQSNGERKPLAGRLPAKELPSPNHESASYGADRNKQDRLFASKALLHHMLSSRKSHNHLNLLLKNKNTVSSSLGQIEQDEPVTRRKYERKVRHVGNRLPEPVPLQPFFSQWMDLQVSKLKGYEDGPSVARTREISTKDLYMTSMGTLARPMAHQMSYSFHGLPEHFIQKAMYSLRTWRASSIWWRTRYYFPEKPYQETWRERLKPLRRALRDLGFDWMLRWSDRIWRVEMLGRKAGIPQMGRVELRRLVVESIHSKFTKQPEGFKLWARNKAYQLVPKSLWRLVPRSYNKPNSKNK</sequence>
<proteinExistence type="predicted"/>
<evidence type="ECO:0000256" key="1">
    <source>
        <dbReference type="SAM" id="MobiDB-lite"/>
    </source>
</evidence>
<dbReference type="EMBL" id="KJ461680">
    <property type="protein sequence ID" value="AHZ11038.1"/>
    <property type="molecule type" value="Genomic_DNA"/>
</dbReference>
<organism evidence="3">
    <name type="scientific">Klebsormidium flaccidum</name>
    <name type="common">Filamentous green alga</name>
    <name type="synonym">Ulothrix flaccida</name>
    <dbReference type="NCBI Taxonomy" id="3175"/>
    <lineage>
        <taxon>Eukaryota</taxon>
        <taxon>Viridiplantae</taxon>
        <taxon>Streptophyta</taxon>
        <taxon>Klebsormidiophyceae</taxon>
        <taxon>Klebsormidiales</taxon>
        <taxon>Klebsormidiaceae</taxon>
        <taxon>Klebsormidium</taxon>
    </lineage>
</organism>
<feature type="region of interest" description="Disordered" evidence="1">
    <location>
        <begin position="922"/>
        <end position="941"/>
    </location>
</feature>
<feature type="transmembrane region" description="Helical" evidence="2">
    <location>
        <begin position="231"/>
        <end position="247"/>
    </location>
</feature>
<feature type="transmembrane region" description="Helical" evidence="2">
    <location>
        <begin position="59"/>
        <end position="82"/>
    </location>
</feature>
<geneLocation type="chloroplast" evidence="3"/>
<dbReference type="EMBL" id="KJ461680">
    <property type="protein sequence ID" value="AHZ11050.1"/>
    <property type="molecule type" value="Genomic_DNA"/>
</dbReference>
<feature type="transmembrane region" description="Helical" evidence="2">
    <location>
        <begin position="189"/>
        <end position="211"/>
    </location>
</feature>
<accession>A0A024B4M9</accession>
<keyword evidence="2" id="KW-0472">Membrane</keyword>
<keyword evidence="2" id="KW-0812">Transmembrane</keyword>
<feature type="transmembrane region" description="Helical" evidence="2">
    <location>
        <begin position="94"/>
        <end position="114"/>
    </location>
</feature>
<keyword evidence="3" id="KW-0934">Plastid</keyword>
<dbReference type="RefSeq" id="YP_009033667.1">
    <property type="nucleotide sequence ID" value="NC_024167.1"/>
</dbReference>
<name>A0A024B4M9_KLEFL</name>
<feature type="transmembrane region" description="Helical" evidence="2">
    <location>
        <begin position="12"/>
        <end position="38"/>
    </location>
</feature>
<feature type="compositionally biased region" description="Basic and acidic residues" evidence="1">
    <location>
        <begin position="1551"/>
        <end position="1572"/>
    </location>
</feature>
<feature type="compositionally biased region" description="Basic residues" evidence="1">
    <location>
        <begin position="1538"/>
        <end position="1550"/>
    </location>
</feature>
<feature type="region of interest" description="Disordered" evidence="1">
    <location>
        <begin position="1533"/>
        <end position="1572"/>
    </location>
</feature>
<keyword evidence="2" id="KW-1133">Transmembrane helix</keyword>
<protein>
    <submittedName>
        <fullName evidence="3">Uncharacterized protein</fullName>
    </submittedName>
</protein>
<feature type="region of interest" description="Disordered" evidence="1">
    <location>
        <begin position="2703"/>
        <end position="2744"/>
    </location>
</feature>
<dbReference type="GeneID" id="19523851"/>
<dbReference type="GeneID" id="19523831"/>
<dbReference type="RefSeq" id="YP_009033655.1">
    <property type="nucleotide sequence ID" value="NC_024167.1"/>
</dbReference>
<feature type="transmembrane region" description="Helical" evidence="2">
    <location>
        <begin position="151"/>
        <end position="169"/>
    </location>
</feature>
<evidence type="ECO:0000256" key="2">
    <source>
        <dbReference type="SAM" id="Phobius"/>
    </source>
</evidence>
<keyword evidence="3" id="KW-0150">Chloroplast</keyword>